<reference evidence="2 3" key="1">
    <citation type="submission" date="2014-11" db="EMBL/GenBank/DDBJ databases">
        <title>Comparative genomic analysis of Cryptosporidium hominis reveals occurrence of genetic recombination in virulent subtypes.</title>
        <authorList>
            <person name="Guo Y."/>
            <person name="Tang K."/>
            <person name="Frace M."/>
            <person name="Li N."/>
            <person name="Roellig D.M."/>
            <person name="Sammons S."/>
            <person name="Knipe K."/>
            <person name="Rowe L."/>
            <person name="Feng Y."/>
            <person name="Xiao L."/>
        </authorList>
    </citation>
    <scope>NUCLEOTIDE SEQUENCE [LARGE SCALE GENOMIC DNA]</scope>
    <source>
        <strain evidence="2">30976</strain>
    </source>
</reference>
<proteinExistence type="predicted"/>
<reference evidence="2 3" key="2">
    <citation type="submission" date="2017-10" db="EMBL/GenBank/DDBJ databases">
        <title>Consistent, comparative and evidence-based genome annotation and re-annotation for the closely-related species, Cryptosporidium parvum, C. hominis and C. tyzzeri.</title>
        <authorList>
            <person name="Baptista R.P."/>
            <person name="Li Y."/>
            <person name="Sateriale A."/>
            <person name="Striepen B."/>
            <person name="Kissinger J.C."/>
        </authorList>
    </citation>
    <scope>NUCLEOTIDE SEQUENCE [LARGE SCALE GENOMIC DNA]</scope>
    <source>
        <strain evidence="2">30976</strain>
    </source>
</reference>
<name>A0ABX5BDK5_CRYHO</name>
<keyword evidence="1" id="KW-0472">Membrane</keyword>
<dbReference type="EMBL" id="JTAI01000006">
    <property type="protein sequence ID" value="PPS95725.1"/>
    <property type="molecule type" value="Genomic_DNA"/>
</dbReference>
<sequence>MGNLTVAKAAFIVIGLSLLFNAHSYVLKGNKFGDIFFSYIHENMYIRIFGGFLTLFQTYSLLLASLKPISTQKIHDPFAPHLTKCFDPSKISLAPLGSGRNRLIKELEESDTFCSYLRDPPRIES</sequence>
<keyword evidence="1" id="KW-0812">Transmembrane</keyword>
<comment type="caution">
    <text evidence="2">The sequence shown here is derived from an EMBL/GenBank/DDBJ whole genome shotgun (WGS) entry which is preliminary data.</text>
</comment>
<evidence type="ECO:0000313" key="3">
    <source>
        <dbReference type="Proteomes" id="UP001429100"/>
    </source>
</evidence>
<gene>
    <name evidence="2" type="ORF">GY17_00002303</name>
</gene>
<organism evidence="2 3">
    <name type="scientific">Cryptosporidium hominis</name>
    <dbReference type="NCBI Taxonomy" id="237895"/>
    <lineage>
        <taxon>Eukaryota</taxon>
        <taxon>Sar</taxon>
        <taxon>Alveolata</taxon>
        <taxon>Apicomplexa</taxon>
        <taxon>Conoidasida</taxon>
        <taxon>Coccidia</taxon>
        <taxon>Eucoccidiorida</taxon>
        <taxon>Eimeriorina</taxon>
        <taxon>Cryptosporidiidae</taxon>
        <taxon>Cryptosporidium</taxon>
    </lineage>
</organism>
<protein>
    <recommendedName>
        <fullName evidence="4">Membrane magnesium transporter</fullName>
    </recommendedName>
</protein>
<keyword evidence="3" id="KW-1185">Reference proteome</keyword>
<keyword evidence="1" id="KW-1133">Transmembrane helix</keyword>
<dbReference type="Proteomes" id="UP001429100">
    <property type="component" value="Unassembled WGS sequence"/>
</dbReference>
<accession>A0ABX5BDK5</accession>
<evidence type="ECO:0000256" key="1">
    <source>
        <dbReference type="SAM" id="Phobius"/>
    </source>
</evidence>
<feature type="transmembrane region" description="Helical" evidence="1">
    <location>
        <begin position="48"/>
        <end position="66"/>
    </location>
</feature>
<evidence type="ECO:0008006" key="4">
    <source>
        <dbReference type="Google" id="ProtNLM"/>
    </source>
</evidence>
<evidence type="ECO:0000313" key="2">
    <source>
        <dbReference type="EMBL" id="PPS95725.1"/>
    </source>
</evidence>